<dbReference type="RefSeq" id="WP_068389353.1">
    <property type="nucleotide sequence ID" value="NZ_LSZO01000130.1"/>
</dbReference>
<accession>A0A139SV96</accession>
<name>A0A139SV96_9GAMM</name>
<dbReference type="OrthoDB" id="3078290at2"/>
<proteinExistence type="predicted"/>
<gene>
    <name evidence="1" type="ORF">AXE65_13030</name>
</gene>
<dbReference type="EMBL" id="LSZO01000130">
    <property type="protein sequence ID" value="KXU38489.1"/>
    <property type="molecule type" value="Genomic_DNA"/>
</dbReference>
<dbReference type="AlphaFoldDB" id="A0A139SV96"/>
<evidence type="ECO:0000313" key="1">
    <source>
        <dbReference type="EMBL" id="KXU38489.1"/>
    </source>
</evidence>
<dbReference type="Proteomes" id="UP000072660">
    <property type="component" value="Unassembled WGS sequence"/>
</dbReference>
<sequence>MPHSTAAPTPPAKTGGPVRSWPHRKLYENVIKTLYALPEEFRTSLRISDFRATDIFTLNSALGASIEDAVVNGLNSLREVWDPDGQYALYRFERQAQAFPDVRLVTEAPDEQAIIMGIELKGWFALSKEGEPTFRYTVTPSACADADLLVVYPWVLSDVVAGSPKLLRPFVGGARYAAELRNFYWQTMRAERGGNGTIIPATHQAPYPAVKTDQCSDRAADDGGGNFGRVARYGLLDEFVKSTEKQEVSGIPVRAWLTFFKIFSDNARNLDTVVTTVESALRRYSDIGENEKTALVESFERIVAILKGQ</sequence>
<organism evidence="1 2">
    <name type="scientific">Ventosimonas gracilis</name>
    <dbReference type="NCBI Taxonomy" id="1680762"/>
    <lineage>
        <taxon>Bacteria</taxon>
        <taxon>Pseudomonadati</taxon>
        <taxon>Pseudomonadota</taxon>
        <taxon>Gammaproteobacteria</taxon>
        <taxon>Pseudomonadales</taxon>
        <taxon>Ventosimonadaceae</taxon>
        <taxon>Ventosimonas</taxon>
    </lineage>
</organism>
<reference evidence="1 2" key="1">
    <citation type="submission" date="2016-02" db="EMBL/GenBank/DDBJ databases">
        <authorList>
            <person name="Wen L."/>
            <person name="He K."/>
            <person name="Yang H."/>
        </authorList>
    </citation>
    <scope>NUCLEOTIDE SEQUENCE [LARGE SCALE GENOMIC DNA]</scope>
    <source>
        <strain evidence="1 2">CV58</strain>
    </source>
</reference>
<keyword evidence="2" id="KW-1185">Reference proteome</keyword>
<protein>
    <submittedName>
        <fullName evidence="1">Uncharacterized protein</fullName>
    </submittedName>
</protein>
<evidence type="ECO:0000313" key="2">
    <source>
        <dbReference type="Proteomes" id="UP000072660"/>
    </source>
</evidence>
<comment type="caution">
    <text evidence="1">The sequence shown here is derived from an EMBL/GenBank/DDBJ whole genome shotgun (WGS) entry which is preliminary data.</text>
</comment>